<organism evidence="2 5">
    <name type="scientific">Plasmodium ovale wallikeri</name>
    <dbReference type="NCBI Taxonomy" id="864142"/>
    <lineage>
        <taxon>Eukaryota</taxon>
        <taxon>Sar</taxon>
        <taxon>Alveolata</taxon>
        <taxon>Apicomplexa</taxon>
        <taxon>Aconoidasida</taxon>
        <taxon>Haemosporida</taxon>
        <taxon>Plasmodiidae</taxon>
        <taxon>Plasmodium</taxon>
        <taxon>Plasmodium (Plasmodium)</taxon>
    </lineage>
</organism>
<evidence type="ECO:0000256" key="1">
    <source>
        <dbReference type="SAM" id="MobiDB-lite"/>
    </source>
</evidence>
<dbReference type="Proteomes" id="UP000078555">
    <property type="component" value="Unassembled WGS sequence"/>
</dbReference>
<dbReference type="EMBL" id="FLRD01000135">
    <property type="protein sequence ID" value="SBT44873.1"/>
    <property type="molecule type" value="Genomic_DNA"/>
</dbReference>
<name>A0A1A8ZM25_PLAOA</name>
<proteinExistence type="predicted"/>
<evidence type="ECO:0000313" key="5">
    <source>
        <dbReference type="Proteomes" id="UP000078555"/>
    </source>
</evidence>
<dbReference type="EMBL" id="FLRE01000177">
    <property type="protein sequence ID" value="SBT45228.1"/>
    <property type="molecule type" value="Genomic_DNA"/>
</dbReference>
<reference evidence="2" key="1">
    <citation type="submission" date="2016-05" db="EMBL/GenBank/DDBJ databases">
        <authorList>
            <person name="Lavstsen T."/>
            <person name="Jespersen J.S."/>
        </authorList>
    </citation>
    <scope>NUCLEOTIDE SEQUENCE [LARGE SCALE GENOMIC DNA]</scope>
</reference>
<evidence type="ECO:0000313" key="4">
    <source>
        <dbReference type="Proteomes" id="UP000078550"/>
    </source>
</evidence>
<evidence type="ECO:0000313" key="3">
    <source>
        <dbReference type="EMBL" id="SBT45228.1"/>
    </source>
</evidence>
<evidence type="ECO:0000313" key="2">
    <source>
        <dbReference type="EMBL" id="SBT44873.1"/>
    </source>
</evidence>
<accession>A0A1A8ZM25</accession>
<protein>
    <submittedName>
        <fullName evidence="2">Uncharacterized protein</fullName>
    </submittedName>
</protein>
<feature type="region of interest" description="Disordered" evidence="1">
    <location>
        <begin position="18"/>
        <end position="47"/>
    </location>
</feature>
<dbReference type="Proteomes" id="UP000078550">
    <property type="component" value="Unassembled WGS sequence"/>
</dbReference>
<sequence length="97" mass="10796">MLMGSQLQCTLTTKKKKSRLFHEGDVKRSQHQRGHNGSITNTNNNNVVIVTPTGSNAKMGVKKEQSLFAHHTYASPYNEYSSTFGFMCYANSALSHT</sequence>
<keyword evidence="5" id="KW-1185">Reference proteome</keyword>
<reference evidence="4 5" key="2">
    <citation type="submission" date="2016-05" db="EMBL/GenBank/DDBJ databases">
        <authorList>
            <person name="Naeem Raeece"/>
        </authorList>
    </citation>
    <scope>NUCLEOTIDE SEQUENCE [LARGE SCALE GENOMIC DNA]</scope>
</reference>
<dbReference type="AlphaFoldDB" id="A0A1A8ZM25"/>
<gene>
    <name evidence="2" type="ORF">POVWA1_050850</name>
    <name evidence="3" type="ORF">POVWA2_049550</name>
</gene>